<dbReference type="Gene3D" id="3.60.120.10">
    <property type="entry name" value="Anthranilate synthase"/>
    <property type="match status" value="1"/>
</dbReference>
<dbReference type="GO" id="GO:0000162">
    <property type="term" value="P:L-tryptophan biosynthetic process"/>
    <property type="evidence" value="ECO:0007669"/>
    <property type="project" value="TreeGrafter"/>
</dbReference>
<evidence type="ECO:0000259" key="1">
    <source>
        <dbReference type="Pfam" id="PF00425"/>
    </source>
</evidence>
<dbReference type="PANTHER" id="PTHR11236:SF50">
    <property type="entry name" value="AMINODEOXYCHORISMATE SYNTHASE COMPONENT 1"/>
    <property type="match status" value="1"/>
</dbReference>
<dbReference type="InterPro" id="IPR019999">
    <property type="entry name" value="Anth_synth_I-like"/>
</dbReference>
<reference evidence="3" key="1">
    <citation type="submission" date="2016-09" db="EMBL/GenBank/DDBJ databases">
        <authorList>
            <person name="Varghese N."/>
            <person name="Submissions S."/>
        </authorList>
    </citation>
    <scope>NUCLEOTIDE SEQUENCE [LARGE SCALE GENOMIC DNA]</scope>
    <source>
        <strain evidence="3">JS23</strain>
    </source>
</reference>
<protein>
    <submittedName>
        <fullName evidence="2">Para-aminobenzoate synthetase / 4-amino-4-deoxychorismate lyase</fullName>
    </submittedName>
</protein>
<keyword evidence="2" id="KW-0456">Lyase</keyword>
<dbReference type="Pfam" id="PF01063">
    <property type="entry name" value="Aminotran_4"/>
    <property type="match status" value="1"/>
</dbReference>
<sequence>MLVMTTRDALHVPYPASASSLDARTAHAAGRFVLLDDAGADAGVPRSRLYRGFRCELCAPQHGSMDDFDNAVDAALRAGQHAVVLADYEWGVQRALPGGQAPAHGGGDLRVWLFETCEHLDADAVSGWLRDCDRRVSAPDDLPDADSASQGSAPSVAGLLDCRADVSYEAFEHAMSAIREALEAGECYQINYTFRLHFATFGSPFGLYLRLRARQPAAYGALIGTLPGTGDEAAVGGSSGRPARWLMSFSPELFVRHVSGILLAQPMKGTAARGATPDADRAASDGLARCAKNRAENVMIVDLLRNDLGRVARTGSVRVPALFETQALPTVWQMTSTVEAALPPARGFAEVMTALFPCGSITGAPKRRAMALIDTLEASPRGLYTGAIGWLEAPADGRRCGDFCLSVAIRTLALEAPGAIVNAPLADARARPGRMGVGAGIVLDSEAGDEWRECLLKGRFLSGVAPGFALFETLALIDGTIRHRERHLARLGEAARRLGFVCDLAAVNAQIDAACASVARGTVHRLRVELAHDGGLTVRSGALAPLPGHPVDVFLAPDAFGTVPGDDPLLRFKTTRRARYDRAWQAAETQGGFDMLFRNARGDVTEGGRSNLFARIGGRWFTPPVADGLLPGVMRAVLLADPAWQASERSLSPDDLANAEALLVCNALRGAVPARLRPWPGVGGGSSLAP</sequence>
<dbReference type="Proteomes" id="UP000243719">
    <property type="component" value="Unassembled WGS sequence"/>
</dbReference>
<dbReference type="PRINTS" id="PR00095">
    <property type="entry name" value="ANTSNTHASEI"/>
</dbReference>
<keyword evidence="3" id="KW-1185">Reference proteome</keyword>
<dbReference type="InterPro" id="IPR036038">
    <property type="entry name" value="Aminotransferase-like"/>
</dbReference>
<evidence type="ECO:0000313" key="3">
    <source>
        <dbReference type="Proteomes" id="UP000243719"/>
    </source>
</evidence>
<dbReference type="PANTHER" id="PTHR11236">
    <property type="entry name" value="AMINOBENZOATE/ANTHRANILATE SYNTHASE"/>
    <property type="match status" value="1"/>
</dbReference>
<name>A0A1H2PSC4_9BURK</name>
<dbReference type="GO" id="GO:0046820">
    <property type="term" value="F:4-amino-4-deoxychorismate synthase activity"/>
    <property type="evidence" value="ECO:0007669"/>
    <property type="project" value="TreeGrafter"/>
</dbReference>
<accession>A0A1H2PSC4</accession>
<dbReference type="InterPro" id="IPR015890">
    <property type="entry name" value="Chorismate_C"/>
</dbReference>
<dbReference type="Gene3D" id="3.30.470.10">
    <property type="match status" value="1"/>
</dbReference>
<dbReference type="AlphaFoldDB" id="A0A1H2PSC4"/>
<organism evidence="2 3">
    <name type="scientific">Chitinasiproducens palmae</name>
    <dbReference type="NCBI Taxonomy" id="1770053"/>
    <lineage>
        <taxon>Bacteria</taxon>
        <taxon>Pseudomonadati</taxon>
        <taxon>Pseudomonadota</taxon>
        <taxon>Betaproteobacteria</taxon>
        <taxon>Burkholderiales</taxon>
        <taxon>Burkholderiaceae</taxon>
        <taxon>Chitinasiproducens</taxon>
    </lineage>
</organism>
<dbReference type="InterPro" id="IPR043131">
    <property type="entry name" value="BCAT-like_N"/>
</dbReference>
<dbReference type="Pfam" id="PF00425">
    <property type="entry name" value="Chorismate_bind"/>
    <property type="match status" value="1"/>
</dbReference>
<dbReference type="InterPro" id="IPR043132">
    <property type="entry name" value="BCAT-like_C"/>
</dbReference>
<dbReference type="Gene3D" id="3.20.10.10">
    <property type="entry name" value="D-amino Acid Aminotransferase, subunit A, domain 2"/>
    <property type="match status" value="1"/>
</dbReference>
<dbReference type="InterPro" id="IPR005801">
    <property type="entry name" value="ADC_synthase"/>
</dbReference>
<dbReference type="STRING" id="1770053.SAMN05216551_10896"/>
<feature type="domain" description="Chorismate-utilising enzyme C-terminal" evidence="1">
    <location>
        <begin position="168"/>
        <end position="457"/>
    </location>
</feature>
<gene>
    <name evidence="2" type="ORF">SAMN05216551_10896</name>
</gene>
<dbReference type="SUPFAM" id="SSF56322">
    <property type="entry name" value="ADC synthase"/>
    <property type="match status" value="1"/>
</dbReference>
<evidence type="ECO:0000313" key="2">
    <source>
        <dbReference type="EMBL" id="SDV49456.1"/>
    </source>
</evidence>
<proteinExistence type="predicted"/>
<dbReference type="GO" id="GO:0016829">
    <property type="term" value="F:lyase activity"/>
    <property type="evidence" value="ECO:0007669"/>
    <property type="project" value="UniProtKB-KW"/>
</dbReference>
<dbReference type="SUPFAM" id="SSF56752">
    <property type="entry name" value="D-aminoacid aminotransferase-like PLP-dependent enzymes"/>
    <property type="match status" value="1"/>
</dbReference>
<dbReference type="InterPro" id="IPR001544">
    <property type="entry name" value="Aminotrans_IV"/>
</dbReference>
<dbReference type="EMBL" id="FNLO01000008">
    <property type="protein sequence ID" value="SDV49456.1"/>
    <property type="molecule type" value="Genomic_DNA"/>
</dbReference>